<sequence length="247" mass="26939">MALHRDECTIVYRQAFKISKSSTLDTLAVRLVLTLTTLRSRCRRLGGSRGGLCSLADRRGDGLAVVVAEIRTRVSLQLLLRLSTSLRLENQRTASAVASFIPVHDQPVTLAALKELEPEILTAEVARLQNSIKHLERSNEELKTFCSEADDEDLDDDSRREFEQSVKENEETIASQKERMVMLRLALESQLGVDATNSHYTIAGADSATPSTATLEAPTSTAATPTPSAPNGITELEGGEEEGGLYL</sequence>
<dbReference type="EMBL" id="MCGR01000033">
    <property type="protein sequence ID" value="ORY76863.1"/>
    <property type="molecule type" value="Genomic_DNA"/>
</dbReference>
<reference evidence="2 3" key="1">
    <citation type="submission" date="2016-07" db="EMBL/GenBank/DDBJ databases">
        <title>Pervasive Adenine N6-methylation of Active Genes in Fungi.</title>
        <authorList>
            <consortium name="DOE Joint Genome Institute"/>
            <person name="Mondo S.J."/>
            <person name="Dannebaum R.O."/>
            <person name="Kuo R.C."/>
            <person name="Labutti K."/>
            <person name="Haridas S."/>
            <person name="Kuo A."/>
            <person name="Salamov A."/>
            <person name="Ahrendt S.R."/>
            <person name="Lipzen A."/>
            <person name="Sullivan W."/>
            <person name="Andreopoulos W.B."/>
            <person name="Clum A."/>
            <person name="Lindquist E."/>
            <person name="Daum C."/>
            <person name="Ramamoorthy G.K."/>
            <person name="Gryganskyi A."/>
            <person name="Culley D."/>
            <person name="Magnuson J.K."/>
            <person name="James T.Y."/>
            <person name="O'Malley M.A."/>
            <person name="Stajich J.E."/>
            <person name="Spatafora J.W."/>
            <person name="Visel A."/>
            <person name="Grigoriev I.V."/>
        </authorList>
    </citation>
    <scope>NUCLEOTIDE SEQUENCE [LARGE SCALE GENOMIC DNA]</scope>
    <source>
        <strain evidence="2 3">62-1032</strain>
    </source>
</reference>
<keyword evidence="3" id="KW-1185">Reference proteome</keyword>
<dbReference type="GO" id="GO:0070682">
    <property type="term" value="P:proteasome regulatory particle assembly"/>
    <property type="evidence" value="ECO:0007669"/>
    <property type="project" value="InterPro"/>
</dbReference>
<evidence type="ECO:0000313" key="3">
    <source>
        <dbReference type="Proteomes" id="UP000193467"/>
    </source>
</evidence>
<dbReference type="InParanoid" id="A0A1Y2EZ55"/>
<dbReference type="OrthoDB" id="548474at2759"/>
<accession>A0A1Y2EZ55</accession>
<feature type="region of interest" description="Disordered" evidence="1">
    <location>
        <begin position="149"/>
        <end position="171"/>
    </location>
</feature>
<evidence type="ECO:0000313" key="2">
    <source>
        <dbReference type="EMBL" id="ORY76863.1"/>
    </source>
</evidence>
<dbReference type="PANTHER" id="PTHR40422">
    <property type="entry name" value="TRANSLATION MACHINERY-ASSOCIATED PROTEIN 17"/>
    <property type="match status" value="1"/>
</dbReference>
<proteinExistence type="predicted"/>
<protein>
    <submittedName>
        <fullName evidence="2">Uncharacterized protein</fullName>
    </submittedName>
</protein>
<feature type="region of interest" description="Disordered" evidence="1">
    <location>
        <begin position="209"/>
        <end position="247"/>
    </location>
</feature>
<name>A0A1Y2EZ55_9BASI</name>
<feature type="compositionally biased region" description="Low complexity" evidence="1">
    <location>
        <begin position="209"/>
        <end position="230"/>
    </location>
</feature>
<dbReference type="PANTHER" id="PTHR40422:SF1">
    <property type="entry name" value="TRANSLATION MACHINERY-ASSOCIATED PROTEIN 17"/>
    <property type="match status" value="1"/>
</dbReference>
<comment type="caution">
    <text evidence="2">The sequence shown here is derived from an EMBL/GenBank/DDBJ whole genome shotgun (WGS) entry which is preliminary data.</text>
</comment>
<evidence type="ECO:0000256" key="1">
    <source>
        <dbReference type="SAM" id="MobiDB-lite"/>
    </source>
</evidence>
<dbReference type="GO" id="GO:0030674">
    <property type="term" value="F:protein-macromolecule adaptor activity"/>
    <property type="evidence" value="ECO:0007669"/>
    <property type="project" value="TreeGrafter"/>
</dbReference>
<feature type="compositionally biased region" description="Acidic residues" evidence="1">
    <location>
        <begin position="237"/>
        <end position="247"/>
    </location>
</feature>
<organism evidence="2 3">
    <name type="scientific">Leucosporidium creatinivorum</name>
    <dbReference type="NCBI Taxonomy" id="106004"/>
    <lineage>
        <taxon>Eukaryota</taxon>
        <taxon>Fungi</taxon>
        <taxon>Dikarya</taxon>
        <taxon>Basidiomycota</taxon>
        <taxon>Pucciniomycotina</taxon>
        <taxon>Microbotryomycetes</taxon>
        <taxon>Leucosporidiales</taxon>
        <taxon>Leucosporidium</taxon>
    </lineage>
</organism>
<dbReference type="STRING" id="106004.A0A1Y2EZ55"/>
<dbReference type="InterPro" id="IPR038966">
    <property type="entry name" value="TMA17"/>
</dbReference>
<feature type="compositionally biased region" description="Basic and acidic residues" evidence="1">
    <location>
        <begin position="157"/>
        <end position="171"/>
    </location>
</feature>
<dbReference type="Proteomes" id="UP000193467">
    <property type="component" value="Unassembled WGS sequence"/>
</dbReference>
<gene>
    <name evidence="2" type="ORF">BCR35DRAFT_292372</name>
</gene>
<dbReference type="AlphaFoldDB" id="A0A1Y2EZ55"/>